<sequence length="226" mass="26179">MDDYPKFPRKTILLIEKVSRWTNGRKDSDVLRIVDAAVIGGDDVSKLPLKERLKAAEKFSKAYVCRTKLGLVVATASCIIPHEFQTLTNTMFSNVSAEPGSLPFTRPNEDQLHFYYPAHGIRFLRAVKEPFSKCWSRSQQNKYYFDTKRNLNFDRSEGPKFVASFWDNISEAPFYLQWNLSHHSKTTARDILEEQFVDDTITVPTVFQHIQQIFDTFCTTYGLNFN</sequence>
<dbReference type="Proteomes" id="UP000887578">
    <property type="component" value="Unplaced"/>
</dbReference>
<reference evidence="2" key="1">
    <citation type="submission" date="2022-11" db="UniProtKB">
        <authorList>
            <consortium name="WormBaseParasite"/>
        </authorList>
    </citation>
    <scope>IDENTIFICATION</scope>
</reference>
<evidence type="ECO:0000313" key="1">
    <source>
        <dbReference type="Proteomes" id="UP000887578"/>
    </source>
</evidence>
<name>A0A914RD24_9BILA</name>
<evidence type="ECO:0000313" key="2">
    <source>
        <dbReference type="WBParaSite" id="PDA_v2.g9544.t1"/>
    </source>
</evidence>
<protein>
    <submittedName>
        <fullName evidence="2">Uncharacterized protein</fullName>
    </submittedName>
</protein>
<dbReference type="WBParaSite" id="PDA_v2.g9544.t1">
    <property type="protein sequence ID" value="PDA_v2.g9544.t1"/>
    <property type="gene ID" value="PDA_v2.g9544"/>
</dbReference>
<dbReference type="AlphaFoldDB" id="A0A914RD24"/>
<keyword evidence="1" id="KW-1185">Reference proteome</keyword>
<organism evidence="1 2">
    <name type="scientific">Panagrolaimus davidi</name>
    <dbReference type="NCBI Taxonomy" id="227884"/>
    <lineage>
        <taxon>Eukaryota</taxon>
        <taxon>Metazoa</taxon>
        <taxon>Ecdysozoa</taxon>
        <taxon>Nematoda</taxon>
        <taxon>Chromadorea</taxon>
        <taxon>Rhabditida</taxon>
        <taxon>Tylenchina</taxon>
        <taxon>Panagrolaimomorpha</taxon>
        <taxon>Panagrolaimoidea</taxon>
        <taxon>Panagrolaimidae</taxon>
        <taxon>Panagrolaimus</taxon>
    </lineage>
</organism>
<proteinExistence type="predicted"/>
<accession>A0A914RD24</accession>